<dbReference type="Proteomes" id="UP000008793">
    <property type="component" value="Chromosome"/>
</dbReference>
<evidence type="ECO:0000313" key="3">
    <source>
        <dbReference type="Proteomes" id="UP000008793"/>
    </source>
</evidence>
<proteinExistence type="predicted"/>
<dbReference type="InterPro" id="IPR041436">
    <property type="entry name" value="RNAse_A_bac"/>
</dbReference>
<dbReference type="RefSeq" id="WP_013204427.1">
    <property type="nucleotide sequence ID" value="NC_014306.1"/>
</dbReference>
<dbReference type="eggNOG" id="ENOG502ZB9M">
    <property type="taxonomic scope" value="Bacteria"/>
</dbReference>
<evidence type="ECO:0000313" key="2">
    <source>
        <dbReference type="EMBL" id="CAX61956.1"/>
    </source>
</evidence>
<reference evidence="2 3" key="1">
    <citation type="journal article" date="2010" name="BMC Genomics">
        <title>Genome comparison of the epiphytic bacteria Erwinia billingiae and E. tasmaniensis with the pear pathogen E. pyrifoliae.</title>
        <authorList>
            <person name="Kube M."/>
            <person name="Migdoll A.M."/>
            <person name="Gehring I."/>
            <person name="Heitmann K."/>
            <person name="Mayer Y."/>
            <person name="Kuhl H."/>
            <person name="Knaust F."/>
            <person name="Geider K."/>
            <person name="Reinhardt R."/>
        </authorList>
    </citation>
    <scope>NUCLEOTIDE SEQUENCE [LARGE SCALE GENOMIC DNA]</scope>
    <source>
        <strain evidence="2 3">Eb661</strain>
    </source>
</reference>
<dbReference type="Pfam" id="PF18431">
    <property type="entry name" value="RNAse_A_bac"/>
    <property type="match status" value="1"/>
</dbReference>
<dbReference type="GeneID" id="90514337"/>
<protein>
    <submittedName>
        <fullName evidence="2">Conserved uncharacterized protein</fullName>
    </submittedName>
</protein>
<name>D8MLC8_ERWBE</name>
<dbReference type="EMBL" id="FP236843">
    <property type="protein sequence ID" value="CAX61956.1"/>
    <property type="molecule type" value="Genomic_DNA"/>
</dbReference>
<evidence type="ECO:0000259" key="1">
    <source>
        <dbReference type="Pfam" id="PF18431"/>
    </source>
</evidence>
<organism evidence="3">
    <name type="scientific">Erwinia billingiae (strain Eb661)</name>
    <dbReference type="NCBI Taxonomy" id="634500"/>
    <lineage>
        <taxon>Bacteria</taxon>
        <taxon>Pseudomonadati</taxon>
        <taxon>Pseudomonadota</taxon>
        <taxon>Gammaproteobacteria</taxon>
        <taxon>Enterobacterales</taxon>
        <taxon>Erwiniaceae</taxon>
        <taxon>Erwinia</taxon>
    </lineage>
</organism>
<dbReference type="HOGENOM" id="CLU_087853_0_0_6"/>
<dbReference type="KEGG" id="ebi:EbC_44250"/>
<dbReference type="AlphaFoldDB" id="D8MLC8"/>
<feature type="domain" description="Bacterial CdiA-CT RNAse A" evidence="1">
    <location>
        <begin position="159"/>
        <end position="271"/>
    </location>
</feature>
<dbReference type="CDD" id="cd20684">
    <property type="entry name" value="CdiA-CT_Yk_RNaseA-like"/>
    <property type="match status" value="1"/>
</dbReference>
<keyword evidence="3" id="KW-1185">Reference proteome</keyword>
<accession>D8MLC8</accession>
<sequence>MENGVKIVMSPVQLAAALSDRSVTEGETLSNRLFGGLGLVMGTLELVGATALCVAPEPTGLTKAGCIVVGAHSLDGINTAANQIITGNNTRSATYKAATAMAKAFGADDDTALKIGLTVDIAVPLGFALAIGATRVAAVRAGRIRLREHESATNLKPGGHTLSMHIGKSDSDLLARFQTNKRLQFSSTFSDVRIAEDAISRAIFINKSSIKSVLAGGRPEARLTIRYPTNEVLGYGFRRGSSQRLILKNVRVVIEFQKYNGKPYYILTAFPDA</sequence>
<gene>
    <name evidence="2" type="ordered locus">EbC_44250</name>
</gene>